<dbReference type="GeneTree" id="ENSGT00950000183246"/>
<sequence>MTNCCSFESSGPRGSDPGDHHRPLDLMRLGETLDHLQDNGEAQRREEDGVDQSPHHLRPDPAEGVLIGRVGFLGEPHGDQSHDQGDDVR</sequence>
<feature type="region of interest" description="Disordered" evidence="1">
    <location>
        <begin position="1"/>
        <end position="24"/>
    </location>
</feature>
<evidence type="ECO:0000313" key="3">
    <source>
        <dbReference type="Proteomes" id="UP000694548"/>
    </source>
</evidence>
<name>A0A8C6P094_NOTFU</name>
<accession>A0A8C6P094</accession>
<reference evidence="2" key="2">
    <citation type="submission" date="2025-08" db="UniProtKB">
        <authorList>
            <consortium name="Ensembl"/>
        </authorList>
    </citation>
    <scope>IDENTIFICATION</scope>
</reference>
<proteinExistence type="predicted"/>
<protein>
    <submittedName>
        <fullName evidence="2">Uncharacterized protein</fullName>
    </submittedName>
</protein>
<reference evidence="2" key="1">
    <citation type="submission" date="2014-08" db="EMBL/GenBank/DDBJ databases">
        <authorList>
            <person name="Senf B."/>
            <person name="Petzold A."/>
            <person name="Downie B.R."/>
            <person name="Koch P."/>
            <person name="Platzer M."/>
        </authorList>
    </citation>
    <scope>NUCLEOTIDE SEQUENCE [LARGE SCALE GENOMIC DNA]</scope>
    <source>
        <strain evidence="2">GRZ</strain>
    </source>
</reference>
<dbReference type="AlphaFoldDB" id="A0A8C6P094"/>
<organism evidence="2 3">
    <name type="scientific">Nothobranchius furzeri</name>
    <name type="common">Turquoise killifish</name>
    <dbReference type="NCBI Taxonomy" id="105023"/>
    <lineage>
        <taxon>Eukaryota</taxon>
        <taxon>Metazoa</taxon>
        <taxon>Chordata</taxon>
        <taxon>Craniata</taxon>
        <taxon>Vertebrata</taxon>
        <taxon>Euteleostomi</taxon>
        <taxon>Actinopterygii</taxon>
        <taxon>Neopterygii</taxon>
        <taxon>Teleostei</taxon>
        <taxon>Neoteleostei</taxon>
        <taxon>Acanthomorphata</taxon>
        <taxon>Ovalentaria</taxon>
        <taxon>Atherinomorphae</taxon>
        <taxon>Cyprinodontiformes</taxon>
        <taxon>Nothobranchiidae</taxon>
        <taxon>Nothobranchius</taxon>
    </lineage>
</organism>
<dbReference type="Ensembl" id="ENSNFUT00015038028.1">
    <property type="protein sequence ID" value="ENSNFUP00015036424.1"/>
    <property type="gene ID" value="ENSNFUG00015017653.1"/>
</dbReference>
<reference evidence="2" key="3">
    <citation type="submission" date="2025-09" db="UniProtKB">
        <authorList>
            <consortium name="Ensembl"/>
        </authorList>
    </citation>
    <scope>IDENTIFICATION</scope>
</reference>
<evidence type="ECO:0000313" key="2">
    <source>
        <dbReference type="Ensembl" id="ENSNFUP00015036424.1"/>
    </source>
</evidence>
<feature type="compositionally biased region" description="Basic and acidic residues" evidence="1">
    <location>
        <begin position="37"/>
        <end position="61"/>
    </location>
</feature>
<evidence type="ECO:0000256" key="1">
    <source>
        <dbReference type="SAM" id="MobiDB-lite"/>
    </source>
</evidence>
<keyword evidence="3" id="KW-1185">Reference proteome</keyword>
<feature type="region of interest" description="Disordered" evidence="1">
    <location>
        <begin position="37"/>
        <end position="89"/>
    </location>
</feature>
<feature type="compositionally biased region" description="Basic and acidic residues" evidence="1">
    <location>
        <begin position="76"/>
        <end position="89"/>
    </location>
</feature>
<dbReference type="Proteomes" id="UP000694548">
    <property type="component" value="Chromosome sgr04"/>
</dbReference>